<evidence type="ECO:0000313" key="2">
    <source>
        <dbReference type="WBParaSite" id="PS1159_v2.g13065.t1"/>
    </source>
</evidence>
<accession>A0AC35F269</accession>
<evidence type="ECO:0000313" key="1">
    <source>
        <dbReference type="Proteomes" id="UP000887580"/>
    </source>
</evidence>
<name>A0AC35F269_9BILA</name>
<sequence length="417" mass="46619">MDSWGRKPLAVYLRTAFSGIAAALMIISKFSNSFELFGFGTFAMGAALPLRTGVNKLYISECAPDSNRGFSTQSIATLSQVVLLFSGVLMLPGTFGNENFWYLVPAFVLSMAAIFLLLSFTIPESPKFLSISGKKKAACNAIQKFSGSQVDIDSVLQKYDREFQTTETSHTTFRQLWADSTLRNSLYLVFITSLIPYFGIPQIFYLYGIPLKIRYGFTNEEALYLDLFLSFLFVPIFFVIPYLYERIGRRPVFLVTNFLSIIGSITVLFAQMLYSHSGASIFTIILAGTFSFLFMLVSAMGSSIFYVILIADLLPASAKAATSQAALLSANISAIIANFVYATLEPILGSTVFIPFVLVQFCFVFYCYRNLPETRQKAVYENFEEFRSRQNSFAPSQFRQRLLTASKNLTKGYSSIV</sequence>
<protein>
    <submittedName>
        <fullName evidence="2">Major facilitator superfamily (MFS) profile domain-containing protein</fullName>
    </submittedName>
</protein>
<dbReference type="Proteomes" id="UP000887580">
    <property type="component" value="Unplaced"/>
</dbReference>
<dbReference type="WBParaSite" id="PS1159_v2.g13065.t1">
    <property type="protein sequence ID" value="PS1159_v2.g13065.t1"/>
    <property type="gene ID" value="PS1159_v2.g13065"/>
</dbReference>
<organism evidence="1 2">
    <name type="scientific">Panagrolaimus sp. PS1159</name>
    <dbReference type="NCBI Taxonomy" id="55785"/>
    <lineage>
        <taxon>Eukaryota</taxon>
        <taxon>Metazoa</taxon>
        <taxon>Ecdysozoa</taxon>
        <taxon>Nematoda</taxon>
        <taxon>Chromadorea</taxon>
        <taxon>Rhabditida</taxon>
        <taxon>Tylenchina</taxon>
        <taxon>Panagrolaimomorpha</taxon>
        <taxon>Panagrolaimoidea</taxon>
        <taxon>Panagrolaimidae</taxon>
        <taxon>Panagrolaimus</taxon>
    </lineage>
</organism>
<reference evidence="2" key="1">
    <citation type="submission" date="2022-11" db="UniProtKB">
        <authorList>
            <consortium name="WormBaseParasite"/>
        </authorList>
    </citation>
    <scope>IDENTIFICATION</scope>
</reference>
<proteinExistence type="predicted"/>